<dbReference type="SUPFAM" id="SSF46689">
    <property type="entry name" value="Homeodomain-like"/>
    <property type="match status" value="1"/>
</dbReference>
<accession>A0A1Z4EJS8</accession>
<keyword evidence="2" id="KW-1185">Reference proteome</keyword>
<dbReference type="InterPro" id="IPR050109">
    <property type="entry name" value="HTH-type_TetR-like_transc_reg"/>
</dbReference>
<dbReference type="PANTHER" id="PTHR30055:SF239">
    <property type="entry name" value="TRANSCRIPTIONAL REGULATORY PROTEIN"/>
    <property type="match status" value="1"/>
</dbReference>
<dbReference type="GO" id="GO:0000976">
    <property type="term" value="F:transcription cis-regulatory region binding"/>
    <property type="evidence" value="ECO:0007669"/>
    <property type="project" value="TreeGrafter"/>
</dbReference>
<proteinExistence type="predicted"/>
<dbReference type="InterPro" id="IPR036271">
    <property type="entry name" value="Tet_transcr_reg_TetR-rel_C_sf"/>
</dbReference>
<dbReference type="Proteomes" id="UP000217736">
    <property type="component" value="Chromosome"/>
</dbReference>
<dbReference type="Gene3D" id="1.10.357.10">
    <property type="entry name" value="Tetracycline Repressor, domain 2"/>
    <property type="match status" value="1"/>
</dbReference>
<dbReference type="InterPro" id="IPR009057">
    <property type="entry name" value="Homeodomain-like_sf"/>
</dbReference>
<dbReference type="OrthoDB" id="8222629at2"/>
<dbReference type="AlphaFoldDB" id="A0A1Z4EJS8"/>
<gene>
    <name evidence="1" type="ORF">MSG_03052</name>
</gene>
<name>A0A1Z4EJS8_9MYCO</name>
<dbReference type="Pfam" id="PF00440">
    <property type="entry name" value="TetR_N"/>
    <property type="match status" value="1"/>
</dbReference>
<organism evidence="1 2">
    <name type="scientific">Mycobacterium shigaense</name>
    <dbReference type="NCBI Taxonomy" id="722731"/>
    <lineage>
        <taxon>Bacteria</taxon>
        <taxon>Bacillati</taxon>
        <taxon>Actinomycetota</taxon>
        <taxon>Actinomycetes</taxon>
        <taxon>Mycobacteriales</taxon>
        <taxon>Mycobacteriaceae</taxon>
        <taxon>Mycobacterium</taxon>
        <taxon>Mycobacterium simiae complex</taxon>
    </lineage>
</organism>
<dbReference type="Pfam" id="PF13305">
    <property type="entry name" value="TetR_C_33"/>
    <property type="match status" value="1"/>
</dbReference>
<evidence type="ECO:0000313" key="1">
    <source>
        <dbReference type="EMBL" id="BAX93192.1"/>
    </source>
</evidence>
<dbReference type="InterPro" id="IPR001647">
    <property type="entry name" value="HTH_TetR"/>
</dbReference>
<dbReference type="PROSITE" id="PS50977">
    <property type="entry name" value="HTH_TETR_2"/>
    <property type="match status" value="1"/>
</dbReference>
<dbReference type="PANTHER" id="PTHR30055">
    <property type="entry name" value="HTH-TYPE TRANSCRIPTIONAL REGULATOR RUTR"/>
    <property type="match status" value="1"/>
</dbReference>
<dbReference type="RefSeq" id="WP_096440840.1">
    <property type="nucleotide sequence ID" value="NZ_AP018164.1"/>
</dbReference>
<dbReference type="GO" id="GO:0003700">
    <property type="term" value="F:DNA-binding transcription factor activity"/>
    <property type="evidence" value="ECO:0007669"/>
    <property type="project" value="TreeGrafter"/>
</dbReference>
<dbReference type="InterPro" id="IPR025996">
    <property type="entry name" value="MT1864/Rv1816-like_C"/>
</dbReference>
<protein>
    <submittedName>
        <fullName evidence="1">Putative transcriptional regulator, TetR family protein</fullName>
    </submittedName>
</protein>
<dbReference type="KEGG" id="mshg:MSG_03052"/>
<evidence type="ECO:0000313" key="2">
    <source>
        <dbReference type="Proteomes" id="UP000217736"/>
    </source>
</evidence>
<sequence>MVRPARQRNPRGQGGLLRDEILSAAIHVIDQAQNEVEVSLRSIARAAGISTMSVYSHFADRDAVLAAVAELSWQQVCQDIVEQAHAGETPRSRLLLGCRAYVAFAQRFPLRYSLMTQVDEAPPAARQALAVMTRGLLAIGDTEATGSADGVSDKTAAALSVALHGVAMLHRTDTPHLWLHDFSTCDIIGSLVDAAVLQIEHAGSARAAAKRSGGAARARAT</sequence>
<dbReference type="EMBL" id="AP018164">
    <property type="protein sequence ID" value="BAX93192.1"/>
    <property type="molecule type" value="Genomic_DNA"/>
</dbReference>
<reference evidence="2" key="1">
    <citation type="submission" date="2017-06" db="EMBL/GenBank/DDBJ databases">
        <title>Complete Genome Sequence of Mycobacterium shigaense.</title>
        <authorList>
            <person name="Fukano H."/>
            <person name="Yoshida M."/>
            <person name="Kazumi Y."/>
            <person name="Ogura Y."/>
            <person name="Mitarai S."/>
            <person name="Hayashi T."/>
            <person name="Hoshino Y."/>
        </authorList>
    </citation>
    <scope>NUCLEOTIDE SEQUENCE [LARGE SCALE GENOMIC DNA]</scope>
    <source>
        <strain evidence="2">UN-152</strain>
    </source>
</reference>
<dbReference type="SUPFAM" id="SSF48498">
    <property type="entry name" value="Tetracyclin repressor-like, C-terminal domain"/>
    <property type="match status" value="1"/>
</dbReference>